<organism evidence="1 2">
    <name type="scientific">Dibothriocephalus latus</name>
    <name type="common">Fish tapeworm</name>
    <name type="synonym">Diphyllobothrium latum</name>
    <dbReference type="NCBI Taxonomy" id="60516"/>
    <lineage>
        <taxon>Eukaryota</taxon>
        <taxon>Metazoa</taxon>
        <taxon>Spiralia</taxon>
        <taxon>Lophotrochozoa</taxon>
        <taxon>Platyhelminthes</taxon>
        <taxon>Cestoda</taxon>
        <taxon>Eucestoda</taxon>
        <taxon>Diphyllobothriidea</taxon>
        <taxon>Diphyllobothriidae</taxon>
        <taxon>Dibothriocephalus</taxon>
    </lineage>
</organism>
<keyword evidence="2" id="KW-1185">Reference proteome</keyword>
<evidence type="ECO:0000313" key="2">
    <source>
        <dbReference type="Proteomes" id="UP000281553"/>
    </source>
</evidence>
<dbReference type="Proteomes" id="UP000281553">
    <property type="component" value="Unassembled WGS sequence"/>
</dbReference>
<gene>
    <name evidence="1" type="ORF">DILT_LOCUS8202</name>
</gene>
<proteinExistence type="predicted"/>
<reference evidence="1 2" key="1">
    <citation type="submission" date="2018-11" db="EMBL/GenBank/DDBJ databases">
        <authorList>
            <consortium name="Pathogen Informatics"/>
        </authorList>
    </citation>
    <scope>NUCLEOTIDE SEQUENCE [LARGE SCALE GENOMIC DNA]</scope>
</reference>
<dbReference type="OrthoDB" id="420076at2759"/>
<dbReference type="EMBL" id="UYRU01053721">
    <property type="protein sequence ID" value="VDN12371.1"/>
    <property type="molecule type" value="Genomic_DNA"/>
</dbReference>
<evidence type="ECO:0000313" key="1">
    <source>
        <dbReference type="EMBL" id="VDN12371.1"/>
    </source>
</evidence>
<accession>A0A3P7M224</accession>
<protein>
    <submittedName>
        <fullName evidence="1">Uncharacterized protein</fullName>
    </submittedName>
</protein>
<name>A0A3P7M224_DIBLA</name>
<dbReference type="AlphaFoldDB" id="A0A3P7M224"/>
<sequence>MSSMPVGDHFHHFQSLFKGNLADKVDKFLEDKSQHIDFSEFHKSKVLSEACPVRRVHIAQLAANNPLEDRWNLGFVQVRAKILFPIPKI</sequence>